<feature type="signal peptide" evidence="16">
    <location>
        <begin position="1"/>
        <end position="17"/>
    </location>
</feature>
<keyword evidence="8 15" id="KW-0479">Metal-binding</keyword>
<evidence type="ECO:0000256" key="14">
    <source>
        <dbReference type="ARBA" id="ARBA00023288"/>
    </source>
</evidence>
<dbReference type="GO" id="GO:0098552">
    <property type="term" value="C:side of membrane"/>
    <property type="evidence" value="ECO:0007669"/>
    <property type="project" value="UniProtKB-KW"/>
</dbReference>
<keyword evidence="9 16" id="KW-0732">Signal</keyword>
<dbReference type="SMART" id="SM00747">
    <property type="entry name" value="CFEM"/>
    <property type="match status" value="1"/>
</dbReference>
<keyword evidence="13" id="KW-0325">Glycoprotein</keyword>
<dbReference type="AlphaFoldDB" id="A0AAE0MTI8"/>
<evidence type="ECO:0000256" key="16">
    <source>
        <dbReference type="SAM" id="SignalP"/>
    </source>
</evidence>
<keyword evidence="10 15" id="KW-0408">Iron</keyword>
<dbReference type="Proteomes" id="UP001278500">
    <property type="component" value="Unassembled WGS sequence"/>
</dbReference>
<comment type="similarity">
    <text evidence="3">Belongs to the RBT5 family.</text>
</comment>
<reference evidence="18" key="2">
    <citation type="submission" date="2023-06" db="EMBL/GenBank/DDBJ databases">
        <authorList>
            <consortium name="Lawrence Berkeley National Laboratory"/>
            <person name="Haridas S."/>
            <person name="Hensen N."/>
            <person name="Bonometti L."/>
            <person name="Westerberg I."/>
            <person name="Brannstrom I.O."/>
            <person name="Guillou S."/>
            <person name="Cros-Aarteil S."/>
            <person name="Calhoun S."/>
            <person name="Kuo A."/>
            <person name="Mondo S."/>
            <person name="Pangilinan J."/>
            <person name="Riley R."/>
            <person name="Labutti K."/>
            <person name="Andreopoulos B."/>
            <person name="Lipzen A."/>
            <person name="Chen C."/>
            <person name="Yanf M."/>
            <person name="Daum C."/>
            <person name="Ng V."/>
            <person name="Clum A."/>
            <person name="Steindorff A."/>
            <person name="Ohm R."/>
            <person name="Martin F."/>
            <person name="Silar P."/>
            <person name="Natvig D."/>
            <person name="Lalanne C."/>
            <person name="Gautier V."/>
            <person name="Ament-Velasquez S.L."/>
            <person name="Kruys A."/>
            <person name="Hutchinson M.I."/>
            <person name="Powell A.J."/>
            <person name="Barry K."/>
            <person name="Miller A.N."/>
            <person name="Grigoriev I.V."/>
            <person name="Debuchy R."/>
            <person name="Gladieux P."/>
            <person name="Thoren M.H."/>
            <person name="Johannesson H."/>
        </authorList>
    </citation>
    <scope>NUCLEOTIDE SEQUENCE</scope>
    <source>
        <strain evidence="18">CBS 560.94</strain>
    </source>
</reference>
<evidence type="ECO:0000313" key="19">
    <source>
        <dbReference type="Proteomes" id="UP001278500"/>
    </source>
</evidence>
<dbReference type="PROSITE" id="PS52012">
    <property type="entry name" value="CFEM"/>
    <property type="match status" value="1"/>
</dbReference>
<evidence type="ECO:0000256" key="1">
    <source>
        <dbReference type="ARBA" id="ARBA00004609"/>
    </source>
</evidence>
<gene>
    <name evidence="18" type="ORF">B0H65DRAFT_589235</name>
</gene>
<dbReference type="GO" id="GO:0005886">
    <property type="term" value="C:plasma membrane"/>
    <property type="evidence" value="ECO:0007669"/>
    <property type="project" value="UniProtKB-SubCell"/>
</dbReference>
<evidence type="ECO:0000256" key="2">
    <source>
        <dbReference type="ARBA" id="ARBA00004613"/>
    </source>
</evidence>
<evidence type="ECO:0000259" key="17">
    <source>
        <dbReference type="PROSITE" id="PS52012"/>
    </source>
</evidence>
<keyword evidence="11" id="KW-0472">Membrane</keyword>
<keyword evidence="7" id="KW-0336">GPI-anchor</keyword>
<organism evidence="18 19">
    <name type="scientific">Neurospora tetraspora</name>
    <dbReference type="NCBI Taxonomy" id="94610"/>
    <lineage>
        <taxon>Eukaryota</taxon>
        <taxon>Fungi</taxon>
        <taxon>Dikarya</taxon>
        <taxon>Ascomycota</taxon>
        <taxon>Pezizomycotina</taxon>
        <taxon>Sordariomycetes</taxon>
        <taxon>Sordariomycetidae</taxon>
        <taxon>Sordariales</taxon>
        <taxon>Sordariaceae</taxon>
        <taxon>Neurospora</taxon>
    </lineage>
</organism>
<sequence length="93" mass="9478">MKFLLMLLTLAAGLVAAQDISDIPACAQPCIADAVSSATDCSVTDYKCICIPDNAQAIASAGAPCVVEKCGSEVAINVVLPAVEKFCDEVNAS</sequence>
<keyword evidence="12 15" id="KW-1015">Disulfide bond</keyword>
<evidence type="ECO:0000256" key="13">
    <source>
        <dbReference type="ARBA" id="ARBA00023180"/>
    </source>
</evidence>
<accession>A0AAE0MTI8</accession>
<keyword evidence="19" id="KW-1185">Reference proteome</keyword>
<keyword evidence="4" id="KW-1003">Cell membrane</keyword>
<evidence type="ECO:0000256" key="11">
    <source>
        <dbReference type="ARBA" id="ARBA00023136"/>
    </source>
</evidence>
<evidence type="ECO:0000256" key="4">
    <source>
        <dbReference type="ARBA" id="ARBA00022475"/>
    </source>
</evidence>
<keyword evidence="14" id="KW-0449">Lipoprotein</keyword>
<evidence type="ECO:0000256" key="15">
    <source>
        <dbReference type="PROSITE-ProRule" id="PRU01356"/>
    </source>
</evidence>
<evidence type="ECO:0000256" key="9">
    <source>
        <dbReference type="ARBA" id="ARBA00022729"/>
    </source>
</evidence>
<dbReference type="Pfam" id="PF05730">
    <property type="entry name" value="CFEM"/>
    <property type="match status" value="1"/>
</dbReference>
<evidence type="ECO:0000256" key="8">
    <source>
        <dbReference type="ARBA" id="ARBA00022723"/>
    </source>
</evidence>
<dbReference type="RefSeq" id="XP_062682265.1">
    <property type="nucleotide sequence ID" value="XM_062831023.1"/>
</dbReference>
<feature type="binding site" description="axial binding residue" evidence="15">
    <location>
        <position position="45"/>
    </location>
    <ligand>
        <name>heme</name>
        <dbReference type="ChEBI" id="CHEBI:30413"/>
    </ligand>
    <ligandPart>
        <name>Fe</name>
        <dbReference type="ChEBI" id="CHEBI:18248"/>
    </ligandPart>
</feature>
<comment type="caution">
    <text evidence="18">The sequence shown here is derived from an EMBL/GenBank/DDBJ whole genome shotgun (WGS) entry which is preliminary data.</text>
</comment>
<dbReference type="GO" id="GO:0005576">
    <property type="term" value="C:extracellular region"/>
    <property type="evidence" value="ECO:0007669"/>
    <property type="project" value="UniProtKB-SubCell"/>
</dbReference>
<evidence type="ECO:0000256" key="12">
    <source>
        <dbReference type="ARBA" id="ARBA00023157"/>
    </source>
</evidence>
<feature type="chain" id="PRO_5042007946" description="CFEM domain-containing protein" evidence="16">
    <location>
        <begin position="18"/>
        <end position="93"/>
    </location>
</feature>
<dbReference type="InterPro" id="IPR051735">
    <property type="entry name" value="CFEM_domain"/>
</dbReference>
<dbReference type="InterPro" id="IPR008427">
    <property type="entry name" value="Extracellular_membr_CFEM_dom"/>
</dbReference>
<keyword evidence="5" id="KW-0964">Secreted</keyword>
<comment type="subcellular location">
    <subcellularLocation>
        <location evidence="1">Cell membrane</location>
        <topology evidence="1">Lipid-anchor</topology>
        <topology evidence="1">GPI-anchor</topology>
    </subcellularLocation>
    <subcellularLocation>
        <location evidence="2">Secreted</location>
    </subcellularLocation>
</comment>
<name>A0AAE0MTI8_9PEZI</name>
<dbReference type="PANTHER" id="PTHR37928:SF2">
    <property type="entry name" value="GPI ANCHORED CFEM DOMAIN PROTEIN (AFU_ORTHOLOGUE AFUA_6G10580)"/>
    <property type="match status" value="1"/>
</dbReference>
<dbReference type="EMBL" id="JAUEPP010000004">
    <property type="protein sequence ID" value="KAK3345652.1"/>
    <property type="molecule type" value="Genomic_DNA"/>
</dbReference>
<dbReference type="GO" id="GO:0046872">
    <property type="term" value="F:metal ion binding"/>
    <property type="evidence" value="ECO:0007669"/>
    <property type="project" value="UniProtKB-UniRule"/>
</dbReference>
<evidence type="ECO:0000256" key="10">
    <source>
        <dbReference type="ARBA" id="ARBA00023004"/>
    </source>
</evidence>
<reference evidence="18" key="1">
    <citation type="journal article" date="2023" name="Mol. Phylogenet. Evol.">
        <title>Genome-scale phylogeny and comparative genomics of the fungal order Sordariales.</title>
        <authorList>
            <person name="Hensen N."/>
            <person name="Bonometti L."/>
            <person name="Westerberg I."/>
            <person name="Brannstrom I.O."/>
            <person name="Guillou S."/>
            <person name="Cros-Aarteil S."/>
            <person name="Calhoun S."/>
            <person name="Haridas S."/>
            <person name="Kuo A."/>
            <person name="Mondo S."/>
            <person name="Pangilinan J."/>
            <person name="Riley R."/>
            <person name="LaButti K."/>
            <person name="Andreopoulos B."/>
            <person name="Lipzen A."/>
            <person name="Chen C."/>
            <person name="Yan M."/>
            <person name="Daum C."/>
            <person name="Ng V."/>
            <person name="Clum A."/>
            <person name="Steindorff A."/>
            <person name="Ohm R.A."/>
            <person name="Martin F."/>
            <person name="Silar P."/>
            <person name="Natvig D.O."/>
            <person name="Lalanne C."/>
            <person name="Gautier V."/>
            <person name="Ament-Velasquez S.L."/>
            <person name="Kruys A."/>
            <person name="Hutchinson M.I."/>
            <person name="Powell A.J."/>
            <person name="Barry K."/>
            <person name="Miller A.N."/>
            <person name="Grigoriev I.V."/>
            <person name="Debuchy R."/>
            <person name="Gladieux P."/>
            <person name="Hiltunen Thoren M."/>
            <person name="Johannesson H."/>
        </authorList>
    </citation>
    <scope>NUCLEOTIDE SEQUENCE</scope>
    <source>
        <strain evidence="18">CBS 560.94</strain>
    </source>
</reference>
<dbReference type="GeneID" id="87868177"/>
<keyword evidence="6 15" id="KW-0349">Heme</keyword>
<comment type="caution">
    <text evidence="15">Lacks conserved residue(s) required for the propagation of feature annotation.</text>
</comment>
<dbReference type="PANTHER" id="PTHR37928">
    <property type="entry name" value="CFEM DOMAIN PROTEIN (AFU_ORTHOLOGUE AFUA_6G14090)"/>
    <property type="match status" value="1"/>
</dbReference>
<evidence type="ECO:0000256" key="6">
    <source>
        <dbReference type="ARBA" id="ARBA00022617"/>
    </source>
</evidence>
<evidence type="ECO:0000313" key="18">
    <source>
        <dbReference type="EMBL" id="KAK3345652.1"/>
    </source>
</evidence>
<evidence type="ECO:0000256" key="3">
    <source>
        <dbReference type="ARBA" id="ARBA00010031"/>
    </source>
</evidence>
<protein>
    <recommendedName>
        <fullName evidence="17">CFEM domain-containing protein</fullName>
    </recommendedName>
</protein>
<feature type="disulfide bond" evidence="15">
    <location>
        <begin position="41"/>
        <end position="48"/>
    </location>
</feature>
<evidence type="ECO:0000256" key="5">
    <source>
        <dbReference type="ARBA" id="ARBA00022525"/>
    </source>
</evidence>
<evidence type="ECO:0000256" key="7">
    <source>
        <dbReference type="ARBA" id="ARBA00022622"/>
    </source>
</evidence>
<feature type="domain" description="CFEM" evidence="17">
    <location>
        <begin position="1"/>
        <end position="93"/>
    </location>
</feature>
<proteinExistence type="inferred from homology"/>